<protein>
    <recommendedName>
        <fullName evidence="1">F-box associated beta-propeller type 1 domain-containing protein</fullName>
    </recommendedName>
</protein>
<name>A0AAV1WAM8_LUPLU</name>
<dbReference type="NCBIfam" id="TIGR01640">
    <property type="entry name" value="F_box_assoc_1"/>
    <property type="match status" value="1"/>
</dbReference>
<dbReference type="AlphaFoldDB" id="A0AAV1WAM8"/>
<proteinExistence type="predicted"/>
<dbReference type="InterPro" id="IPR052361">
    <property type="entry name" value="F-box_domain"/>
</dbReference>
<dbReference type="Proteomes" id="UP001497480">
    <property type="component" value="Unassembled WGS sequence"/>
</dbReference>
<evidence type="ECO:0000313" key="2">
    <source>
        <dbReference type="EMBL" id="CAL0306409.1"/>
    </source>
</evidence>
<dbReference type="InterPro" id="IPR006527">
    <property type="entry name" value="F-box-assoc_dom_typ1"/>
</dbReference>
<keyword evidence="3" id="KW-1185">Reference proteome</keyword>
<sequence length="255" mass="29402">MFNSGEYCFNFVGSCNGLVCSLASVITPSGRKIWLRFWNPATRLYSKSSANLLVDVRTDPYTHSMRGFGYDHITNTYKVIVMCYDGEGKITLVKIHNMGDTCWRDIHNFPAPLVARTRGRVRSDGVCVSNNLNWIVVSNCNSFRQLVIASLDLVEEKFTQLSLPCGFDEVYLEVAIEELYVFLGVLMDCLCISYDDFYKGTNFIVWQMKEFGVQKSWTKLLNVSYHDLQVDCKANKWHVLRLFPLRMYKNDPEDE</sequence>
<accession>A0AAV1WAM8</accession>
<gene>
    <name evidence="2" type="ORF">LLUT_LOCUS7469</name>
</gene>
<organism evidence="2 3">
    <name type="scientific">Lupinus luteus</name>
    <name type="common">European yellow lupine</name>
    <dbReference type="NCBI Taxonomy" id="3873"/>
    <lineage>
        <taxon>Eukaryota</taxon>
        <taxon>Viridiplantae</taxon>
        <taxon>Streptophyta</taxon>
        <taxon>Embryophyta</taxon>
        <taxon>Tracheophyta</taxon>
        <taxon>Spermatophyta</taxon>
        <taxon>Magnoliopsida</taxon>
        <taxon>eudicotyledons</taxon>
        <taxon>Gunneridae</taxon>
        <taxon>Pentapetalae</taxon>
        <taxon>rosids</taxon>
        <taxon>fabids</taxon>
        <taxon>Fabales</taxon>
        <taxon>Fabaceae</taxon>
        <taxon>Papilionoideae</taxon>
        <taxon>50 kb inversion clade</taxon>
        <taxon>genistoids sensu lato</taxon>
        <taxon>core genistoids</taxon>
        <taxon>Genisteae</taxon>
        <taxon>Lupinus</taxon>
    </lineage>
</organism>
<evidence type="ECO:0000313" key="3">
    <source>
        <dbReference type="Proteomes" id="UP001497480"/>
    </source>
</evidence>
<dbReference type="EMBL" id="CAXHTB010000005">
    <property type="protein sequence ID" value="CAL0306409.1"/>
    <property type="molecule type" value="Genomic_DNA"/>
</dbReference>
<comment type="caution">
    <text evidence="2">The sequence shown here is derived from an EMBL/GenBank/DDBJ whole genome shotgun (WGS) entry which is preliminary data.</text>
</comment>
<dbReference type="InterPro" id="IPR017451">
    <property type="entry name" value="F-box-assoc_interact_dom"/>
</dbReference>
<dbReference type="Pfam" id="PF07734">
    <property type="entry name" value="FBA_1"/>
    <property type="match status" value="1"/>
</dbReference>
<evidence type="ECO:0000259" key="1">
    <source>
        <dbReference type="Pfam" id="PF07734"/>
    </source>
</evidence>
<dbReference type="PANTHER" id="PTHR31790:SF81">
    <property type="entry name" value="PROTEIN, PUTATIVE-RELATED"/>
    <property type="match status" value="1"/>
</dbReference>
<feature type="domain" description="F-box associated beta-propeller type 1" evidence="1">
    <location>
        <begin position="12"/>
        <end position="228"/>
    </location>
</feature>
<reference evidence="2 3" key="1">
    <citation type="submission" date="2024-03" db="EMBL/GenBank/DDBJ databases">
        <authorList>
            <person name="Martinez-Hernandez J."/>
        </authorList>
    </citation>
    <scope>NUCLEOTIDE SEQUENCE [LARGE SCALE GENOMIC DNA]</scope>
</reference>
<dbReference type="PANTHER" id="PTHR31790">
    <property type="entry name" value="OS02G0783600 PROTEIN"/>
    <property type="match status" value="1"/>
</dbReference>